<reference evidence="2 3" key="1">
    <citation type="submission" date="2021-06" db="EMBL/GenBank/DDBJ databases">
        <authorList>
            <person name="Palmer J.M."/>
        </authorList>
    </citation>
    <scope>NUCLEOTIDE SEQUENCE [LARGE SCALE GENOMIC DNA]</scope>
    <source>
        <strain evidence="2 3">MEX-2019</strain>
        <tissue evidence="2">Muscle</tissue>
    </source>
</reference>
<organism evidence="2 3">
    <name type="scientific">Crenichthys baileyi</name>
    <name type="common">White River springfish</name>
    <dbReference type="NCBI Taxonomy" id="28760"/>
    <lineage>
        <taxon>Eukaryota</taxon>
        <taxon>Metazoa</taxon>
        <taxon>Chordata</taxon>
        <taxon>Craniata</taxon>
        <taxon>Vertebrata</taxon>
        <taxon>Euteleostomi</taxon>
        <taxon>Actinopterygii</taxon>
        <taxon>Neopterygii</taxon>
        <taxon>Teleostei</taxon>
        <taxon>Neoteleostei</taxon>
        <taxon>Acanthomorphata</taxon>
        <taxon>Ovalentaria</taxon>
        <taxon>Atherinomorphae</taxon>
        <taxon>Cyprinodontiformes</taxon>
        <taxon>Goodeidae</taxon>
        <taxon>Crenichthys</taxon>
    </lineage>
</organism>
<proteinExistence type="predicted"/>
<keyword evidence="3" id="KW-1185">Reference proteome</keyword>
<feature type="compositionally biased region" description="Polar residues" evidence="1">
    <location>
        <begin position="90"/>
        <end position="104"/>
    </location>
</feature>
<evidence type="ECO:0000313" key="3">
    <source>
        <dbReference type="Proteomes" id="UP001311232"/>
    </source>
</evidence>
<dbReference type="EMBL" id="JAHHUM010000586">
    <property type="protein sequence ID" value="KAK5619114.1"/>
    <property type="molecule type" value="Genomic_DNA"/>
</dbReference>
<evidence type="ECO:0000256" key="1">
    <source>
        <dbReference type="SAM" id="MobiDB-lite"/>
    </source>
</evidence>
<feature type="region of interest" description="Disordered" evidence="1">
    <location>
        <begin position="1"/>
        <end position="153"/>
    </location>
</feature>
<sequence length="153" mass="16748">MDFQVLIPQRGNQPLDPRGGSLLPSFRGGDRHPHTSAAPAPAQTSADTAPMRVTLAHTPTRLSSPTPVPNDSDPHTKDGSTWFKRACQPELSQDETVPTPNEFPSQPHEPPTSHELQHESIHRATPDQDTDIEHLPPNPKAMNPFPTGAHPHR</sequence>
<accession>A0AAV9SCX7</accession>
<feature type="compositionally biased region" description="Basic and acidic residues" evidence="1">
    <location>
        <begin position="111"/>
        <end position="134"/>
    </location>
</feature>
<feature type="compositionally biased region" description="Low complexity" evidence="1">
    <location>
        <begin position="35"/>
        <end position="50"/>
    </location>
</feature>
<evidence type="ECO:0000313" key="2">
    <source>
        <dbReference type="EMBL" id="KAK5619114.1"/>
    </source>
</evidence>
<gene>
    <name evidence="2" type="ORF">CRENBAI_025775</name>
</gene>
<dbReference type="AlphaFoldDB" id="A0AAV9SCX7"/>
<name>A0AAV9SCX7_9TELE</name>
<dbReference type="Proteomes" id="UP001311232">
    <property type="component" value="Unassembled WGS sequence"/>
</dbReference>
<comment type="caution">
    <text evidence="2">The sequence shown here is derived from an EMBL/GenBank/DDBJ whole genome shotgun (WGS) entry which is preliminary data.</text>
</comment>
<protein>
    <submittedName>
        <fullName evidence="2">Uncharacterized protein</fullName>
    </submittedName>
</protein>